<dbReference type="InterPro" id="IPR001525">
    <property type="entry name" value="C5_MeTfrase"/>
</dbReference>
<keyword evidence="5" id="KW-1185">Reference proteome</keyword>
<feature type="compositionally biased region" description="Basic and acidic residues" evidence="3">
    <location>
        <begin position="17"/>
        <end position="28"/>
    </location>
</feature>
<dbReference type="GeneID" id="81400567"/>
<dbReference type="RefSeq" id="XP_056526563.1">
    <property type="nucleotide sequence ID" value="XM_056661397.1"/>
</dbReference>
<dbReference type="OrthoDB" id="423221at2759"/>
<proteinExistence type="predicted"/>
<comment type="caution">
    <text evidence="4">The sequence shown here is derived from an EMBL/GenBank/DDBJ whole genome shotgun (WGS) entry which is preliminary data.</text>
</comment>
<dbReference type="EMBL" id="JAPQKL010000001">
    <property type="protein sequence ID" value="KAJ5146089.1"/>
    <property type="molecule type" value="Genomic_DNA"/>
</dbReference>
<dbReference type="Gene3D" id="3.40.50.150">
    <property type="entry name" value="Vaccinia Virus protein VP39"/>
    <property type="match status" value="1"/>
</dbReference>
<dbReference type="Pfam" id="PF00145">
    <property type="entry name" value="DNA_methylase"/>
    <property type="match status" value="1"/>
</dbReference>
<dbReference type="SUPFAM" id="SSF53335">
    <property type="entry name" value="S-adenosyl-L-methionine-dependent methyltransferases"/>
    <property type="match status" value="1"/>
</dbReference>
<dbReference type="InterPro" id="IPR029063">
    <property type="entry name" value="SAM-dependent_MTases_sf"/>
</dbReference>
<dbReference type="AlphaFoldDB" id="A0A9W9HGF6"/>
<evidence type="ECO:0000256" key="1">
    <source>
        <dbReference type="ARBA" id="ARBA00022603"/>
    </source>
</evidence>
<gene>
    <name evidence="4" type="ORF">N7515_000653</name>
</gene>
<protein>
    <submittedName>
        <fullName evidence="4">Uncharacterized protein</fullName>
    </submittedName>
</protein>
<keyword evidence="1" id="KW-0489">Methyltransferase</keyword>
<accession>A0A9W9HGF6</accession>
<sequence>MSVKKEPTQQSLPYGAAKDDQKPTARADEIPELRRGRTIKRGLYLATDLPPLYRLPDIFADMASKAQKLGFERVLSQLGGRPLRVATVCSGTEAPLLALELIQAGLVSNQQFRISHAFSCENVPFKQSYIERNFHPPVLFRDITELGGEKARTAYGSLEAIPGDLDILIAGTACVDFSTLNKLQKSLQEGGESATTFGGLLLYADKYRPRMIIQKNVRSAPWDEIKDEWEKLGYMCVRAVVDTKHYYIPQTRERGYMVIIDQRRLKAVGLISPLDPGGKTLTGRVSDLIKKFKRPVSAPVGHFMLDDDDRPLELIEMNACKDLRSWERCKVRHAQQRKDRALGTGRPFTRSLPGVNDLQAPDFYLHRFWRLRQERAWDSMDINFLMRLREGYDMNFKE</sequence>
<reference evidence="4" key="1">
    <citation type="submission" date="2022-11" db="EMBL/GenBank/DDBJ databases">
        <authorList>
            <person name="Petersen C."/>
        </authorList>
    </citation>
    <scope>NUCLEOTIDE SEQUENCE</scope>
    <source>
        <strain evidence="4">IBT 22155</strain>
    </source>
</reference>
<dbReference type="GO" id="GO:0032259">
    <property type="term" value="P:methylation"/>
    <property type="evidence" value="ECO:0007669"/>
    <property type="project" value="UniProtKB-KW"/>
</dbReference>
<evidence type="ECO:0000256" key="2">
    <source>
        <dbReference type="ARBA" id="ARBA00022679"/>
    </source>
</evidence>
<name>A0A9W9HGF6_9EURO</name>
<evidence type="ECO:0000256" key="3">
    <source>
        <dbReference type="SAM" id="MobiDB-lite"/>
    </source>
</evidence>
<reference evidence="4" key="2">
    <citation type="journal article" date="2023" name="IMA Fungus">
        <title>Comparative genomic study of the Penicillium genus elucidates a diverse pangenome and 15 lateral gene transfer events.</title>
        <authorList>
            <person name="Petersen C."/>
            <person name="Sorensen T."/>
            <person name="Nielsen M.R."/>
            <person name="Sondergaard T.E."/>
            <person name="Sorensen J.L."/>
            <person name="Fitzpatrick D.A."/>
            <person name="Frisvad J.C."/>
            <person name="Nielsen K.L."/>
        </authorList>
    </citation>
    <scope>NUCLEOTIDE SEQUENCE</scope>
    <source>
        <strain evidence="4">IBT 22155</strain>
    </source>
</reference>
<keyword evidence="2" id="KW-0808">Transferase</keyword>
<dbReference type="GO" id="GO:0008168">
    <property type="term" value="F:methyltransferase activity"/>
    <property type="evidence" value="ECO:0007669"/>
    <property type="project" value="UniProtKB-KW"/>
</dbReference>
<evidence type="ECO:0000313" key="5">
    <source>
        <dbReference type="Proteomes" id="UP001149079"/>
    </source>
</evidence>
<organism evidence="4 5">
    <name type="scientific">Penicillium bovifimosum</name>
    <dbReference type="NCBI Taxonomy" id="126998"/>
    <lineage>
        <taxon>Eukaryota</taxon>
        <taxon>Fungi</taxon>
        <taxon>Dikarya</taxon>
        <taxon>Ascomycota</taxon>
        <taxon>Pezizomycotina</taxon>
        <taxon>Eurotiomycetes</taxon>
        <taxon>Eurotiomycetidae</taxon>
        <taxon>Eurotiales</taxon>
        <taxon>Aspergillaceae</taxon>
        <taxon>Penicillium</taxon>
    </lineage>
</organism>
<feature type="region of interest" description="Disordered" evidence="3">
    <location>
        <begin position="1"/>
        <end position="28"/>
    </location>
</feature>
<evidence type="ECO:0000313" key="4">
    <source>
        <dbReference type="EMBL" id="KAJ5146089.1"/>
    </source>
</evidence>
<dbReference type="Proteomes" id="UP001149079">
    <property type="component" value="Unassembled WGS sequence"/>
</dbReference>